<comment type="caution">
    <text evidence="3">The sequence shown here is derived from an EMBL/GenBank/DDBJ whole genome shotgun (WGS) entry which is preliminary data.</text>
</comment>
<gene>
    <name evidence="3" type="ORF">EWE75_05260</name>
</gene>
<protein>
    <submittedName>
        <fullName evidence="3">Peptidase C13</fullName>
    </submittedName>
</protein>
<sequence>MPLRPFRALLLAALLLSVAASAQAPKAAKPRPPAPARQEEDDFADYAAQGFQVEHGRDPGWQLAEHRRLDRALTALQPQRKGVVDAYVLVAGLDSDPVFGREAREAGKVLARRYDAAGRTIVLAGPDGHGADTLARGSPDNIAAALARIAEVIDKTEDVLVLYTTSHGAPYGIVYQDGDAGVGAVGPERLSAMLNTLGLKRRLVIISACYSGVFVPALANADGIVMTAAAADRSSFGCEADSDWTFFGDALINHALRKDQPFAAAAKDATTLITKWETQGKLRASNPKLAIGARAARWLGPLESRIPEPATAPVGRPATSLFARKAS</sequence>
<dbReference type="Pfam" id="PF01650">
    <property type="entry name" value="Peptidase_C13"/>
    <property type="match status" value="1"/>
</dbReference>
<dbReference type="EMBL" id="SGIS01000005">
    <property type="protein sequence ID" value="RZF65700.1"/>
    <property type="molecule type" value="Genomic_DNA"/>
</dbReference>
<dbReference type="Proteomes" id="UP000292085">
    <property type="component" value="Unassembled WGS sequence"/>
</dbReference>
<organism evidence="3 4">
    <name type="scientific">Sphingomonas populi</name>
    <dbReference type="NCBI Taxonomy" id="2484750"/>
    <lineage>
        <taxon>Bacteria</taxon>
        <taxon>Pseudomonadati</taxon>
        <taxon>Pseudomonadota</taxon>
        <taxon>Alphaproteobacteria</taxon>
        <taxon>Sphingomonadales</taxon>
        <taxon>Sphingomonadaceae</taxon>
        <taxon>Sphingomonas</taxon>
    </lineage>
</organism>
<accession>A0A4Q6XYX8</accession>
<keyword evidence="4" id="KW-1185">Reference proteome</keyword>
<keyword evidence="2" id="KW-0732">Signal</keyword>
<dbReference type="OrthoDB" id="345222at2"/>
<evidence type="ECO:0000313" key="3">
    <source>
        <dbReference type="EMBL" id="RZF65700.1"/>
    </source>
</evidence>
<dbReference type="SUPFAM" id="SSF52129">
    <property type="entry name" value="Caspase-like"/>
    <property type="match status" value="1"/>
</dbReference>
<feature type="chain" id="PRO_5020423227" evidence="2">
    <location>
        <begin position="23"/>
        <end position="327"/>
    </location>
</feature>
<dbReference type="RefSeq" id="WP_130155631.1">
    <property type="nucleotide sequence ID" value="NZ_SGIS01000005.1"/>
</dbReference>
<name>A0A4Q6XYX8_9SPHN</name>
<evidence type="ECO:0000256" key="1">
    <source>
        <dbReference type="SAM" id="MobiDB-lite"/>
    </source>
</evidence>
<dbReference type="AlphaFoldDB" id="A0A4Q6XYX8"/>
<dbReference type="Gene3D" id="3.40.50.1460">
    <property type="match status" value="1"/>
</dbReference>
<evidence type="ECO:0000313" key="4">
    <source>
        <dbReference type="Proteomes" id="UP000292085"/>
    </source>
</evidence>
<dbReference type="GO" id="GO:0006508">
    <property type="term" value="P:proteolysis"/>
    <property type="evidence" value="ECO:0007669"/>
    <property type="project" value="InterPro"/>
</dbReference>
<dbReference type="GO" id="GO:0008233">
    <property type="term" value="F:peptidase activity"/>
    <property type="evidence" value="ECO:0007669"/>
    <property type="project" value="InterPro"/>
</dbReference>
<dbReference type="InterPro" id="IPR029030">
    <property type="entry name" value="Caspase-like_dom_sf"/>
</dbReference>
<feature type="signal peptide" evidence="2">
    <location>
        <begin position="1"/>
        <end position="22"/>
    </location>
</feature>
<proteinExistence type="predicted"/>
<feature type="region of interest" description="Disordered" evidence="1">
    <location>
        <begin position="308"/>
        <end position="327"/>
    </location>
</feature>
<reference evidence="3 4" key="1">
    <citation type="submission" date="2019-02" db="EMBL/GenBank/DDBJ databases">
        <authorList>
            <person name="Li Y."/>
        </authorList>
    </citation>
    <scope>NUCLEOTIDE SEQUENCE [LARGE SCALE GENOMIC DNA]</scope>
    <source>
        <strain evidence="3 4">3-7</strain>
    </source>
</reference>
<evidence type="ECO:0000256" key="2">
    <source>
        <dbReference type="SAM" id="SignalP"/>
    </source>
</evidence>
<dbReference type="InterPro" id="IPR001096">
    <property type="entry name" value="Peptidase_C13"/>
</dbReference>